<dbReference type="AlphaFoldDB" id="A0A8J6QP16"/>
<reference evidence="2" key="1">
    <citation type="submission" date="2020-09" db="EMBL/GenBank/DDBJ databases">
        <title>Pelobacter alkaliphilus sp. nov., a novel anaerobic arsenate-reducing bacterium from terrestrial mud volcano.</title>
        <authorList>
            <person name="Khomyakova M.A."/>
            <person name="Merkel A.Y."/>
            <person name="Slobodkin A.I."/>
        </authorList>
    </citation>
    <scope>NUCLEOTIDE SEQUENCE</scope>
    <source>
        <strain evidence="2">M08fum</strain>
    </source>
</reference>
<dbReference type="Pfam" id="PF09527">
    <property type="entry name" value="ATPase_gene1"/>
    <property type="match status" value="1"/>
</dbReference>
<comment type="caution">
    <text evidence="2">The sequence shown here is derived from an EMBL/GenBank/DDBJ whole genome shotgun (WGS) entry which is preliminary data.</text>
</comment>
<proteinExistence type="predicted"/>
<dbReference type="RefSeq" id="WP_191154302.1">
    <property type="nucleotide sequence ID" value="NZ_JACWUN010000004.1"/>
</dbReference>
<protein>
    <submittedName>
        <fullName evidence="2">AtpZ/AtpI family protein</fullName>
    </submittedName>
</protein>
<keyword evidence="1" id="KW-0812">Transmembrane</keyword>
<accession>A0A8J6QP16</accession>
<evidence type="ECO:0000313" key="2">
    <source>
        <dbReference type="EMBL" id="MBD1400031.1"/>
    </source>
</evidence>
<sequence>MNEQEREQKRRLYRSLGFLSSIGISMVAATLLGLAIGYYLDQWLDTRPIFTIIMLMFGIAAGFRNVYVLTSWELRRQQKDQDENPQ</sequence>
<dbReference type="EMBL" id="JACWUN010000004">
    <property type="protein sequence ID" value="MBD1400031.1"/>
    <property type="molecule type" value="Genomic_DNA"/>
</dbReference>
<keyword evidence="3" id="KW-1185">Reference proteome</keyword>
<name>A0A8J6QP16_9BACT</name>
<organism evidence="2 3">
    <name type="scientific">Pelovirga terrestris</name>
    <dbReference type="NCBI Taxonomy" id="2771352"/>
    <lineage>
        <taxon>Bacteria</taxon>
        <taxon>Pseudomonadati</taxon>
        <taxon>Thermodesulfobacteriota</taxon>
        <taxon>Desulfuromonadia</taxon>
        <taxon>Geobacterales</taxon>
        <taxon>Geobacteraceae</taxon>
        <taxon>Pelovirga</taxon>
    </lineage>
</organism>
<keyword evidence="1" id="KW-1133">Transmembrane helix</keyword>
<evidence type="ECO:0000313" key="3">
    <source>
        <dbReference type="Proteomes" id="UP000632828"/>
    </source>
</evidence>
<dbReference type="Proteomes" id="UP000632828">
    <property type="component" value="Unassembled WGS sequence"/>
</dbReference>
<keyword evidence="1" id="KW-0472">Membrane</keyword>
<dbReference type="InterPro" id="IPR032820">
    <property type="entry name" value="ATPase_put"/>
</dbReference>
<feature type="transmembrane region" description="Helical" evidence="1">
    <location>
        <begin position="12"/>
        <end position="37"/>
    </location>
</feature>
<evidence type="ECO:0000256" key="1">
    <source>
        <dbReference type="SAM" id="Phobius"/>
    </source>
</evidence>
<feature type="transmembrane region" description="Helical" evidence="1">
    <location>
        <begin position="49"/>
        <end position="69"/>
    </location>
</feature>
<gene>
    <name evidence="2" type="ORF">ICT70_05030</name>
</gene>